<dbReference type="Proteomes" id="UP000241394">
    <property type="component" value="Chromosome LG11"/>
</dbReference>
<dbReference type="AlphaFoldDB" id="A0A2R6QYX6"/>
<reference evidence="2 3" key="1">
    <citation type="submission" date="2017-07" db="EMBL/GenBank/DDBJ databases">
        <title>An improved, manually edited Actinidia chinensis var. chinensis (kiwifruit) genome highlights the challenges associated with draft genomes and gene prediction in plants.</title>
        <authorList>
            <person name="Pilkington S."/>
            <person name="Crowhurst R."/>
            <person name="Hilario E."/>
            <person name="Nardozza S."/>
            <person name="Fraser L."/>
            <person name="Peng Y."/>
            <person name="Gunaseelan K."/>
            <person name="Simpson R."/>
            <person name="Tahir J."/>
            <person name="Deroles S."/>
            <person name="Templeton K."/>
            <person name="Luo Z."/>
            <person name="Davy M."/>
            <person name="Cheng C."/>
            <person name="Mcneilage M."/>
            <person name="Scaglione D."/>
            <person name="Liu Y."/>
            <person name="Zhang Q."/>
            <person name="Datson P."/>
            <person name="De Silva N."/>
            <person name="Gardiner S."/>
            <person name="Bassett H."/>
            <person name="Chagne D."/>
            <person name="Mccallum J."/>
            <person name="Dzierzon H."/>
            <person name="Deng C."/>
            <person name="Wang Y.-Y."/>
            <person name="Barron N."/>
            <person name="Manako K."/>
            <person name="Bowen J."/>
            <person name="Foster T."/>
            <person name="Erridge Z."/>
            <person name="Tiffin H."/>
            <person name="Waite C."/>
            <person name="Davies K."/>
            <person name="Grierson E."/>
            <person name="Laing W."/>
            <person name="Kirk R."/>
            <person name="Chen X."/>
            <person name="Wood M."/>
            <person name="Montefiori M."/>
            <person name="Brummell D."/>
            <person name="Schwinn K."/>
            <person name="Catanach A."/>
            <person name="Fullerton C."/>
            <person name="Li D."/>
            <person name="Meiyalaghan S."/>
            <person name="Nieuwenhuizen N."/>
            <person name="Read N."/>
            <person name="Prakash R."/>
            <person name="Hunter D."/>
            <person name="Zhang H."/>
            <person name="Mckenzie M."/>
            <person name="Knabel M."/>
            <person name="Harris A."/>
            <person name="Allan A."/>
            <person name="Chen A."/>
            <person name="Janssen B."/>
            <person name="Plunkett B."/>
            <person name="Dwamena C."/>
            <person name="Voogd C."/>
            <person name="Leif D."/>
            <person name="Lafferty D."/>
            <person name="Souleyre E."/>
            <person name="Varkonyi-Gasic E."/>
            <person name="Gambi F."/>
            <person name="Hanley J."/>
            <person name="Yao J.-L."/>
            <person name="Cheung J."/>
            <person name="David K."/>
            <person name="Warren B."/>
            <person name="Marsh K."/>
            <person name="Snowden K."/>
            <person name="Lin-Wang K."/>
            <person name="Brian L."/>
            <person name="Martinez-Sanchez M."/>
            <person name="Wang M."/>
            <person name="Ileperuma N."/>
            <person name="Macnee N."/>
            <person name="Campin R."/>
            <person name="Mcatee P."/>
            <person name="Drummond R."/>
            <person name="Espley R."/>
            <person name="Ireland H."/>
            <person name="Wu R."/>
            <person name="Atkinson R."/>
            <person name="Karunairetnam S."/>
            <person name="Bulley S."/>
            <person name="Chunkath S."/>
            <person name="Hanley Z."/>
            <person name="Storey R."/>
            <person name="Thrimawithana A."/>
            <person name="Thomson S."/>
            <person name="David C."/>
            <person name="Testolin R."/>
        </authorList>
    </citation>
    <scope>NUCLEOTIDE SEQUENCE [LARGE SCALE GENOMIC DNA]</scope>
    <source>
        <strain evidence="3">cv. Red5</strain>
        <tissue evidence="2">Young leaf</tissue>
    </source>
</reference>
<dbReference type="PANTHER" id="PTHR33710:SF64">
    <property type="entry name" value="ENDONUCLEASE_EXONUCLEASE_PHOSPHATASE DOMAIN-CONTAINING PROTEIN"/>
    <property type="match status" value="1"/>
</dbReference>
<dbReference type="Gramene" id="PSS17592">
    <property type="protein sequence ID" value="PSS17592"/>
    <property type="gene ID" value="CEY00_Acc12378"/>
</dbReference>
<name>A0A2R6QYX6_ACTCC</name>
<dbReference type="InterPro" id="IPR036691">
    <property type="entry name" value="Endo/exonu/phosph_ase_sf"/>
</dbReference>
<dbReference type="EMBL" id="NKQK01000011">
    <property type="protein sequence ID" value="PSS17592.1"/>
    <property type="molecule type" value="Genomic_DNA"/>
</dbReference>
<dbReference type="Gene3D" id="3.60.10.10">
    <property type="entry name" value="Endonuclease/exonuclease/phosphatase"/>
    <property type="match status" value="1"/>
</dbReference>
<dbReference type="OMA" id="NELMRMS"/>
<feature type="region of interest" description="Disordered" evidence="1">
    <location>
        <begin position="62"/>
        <end position="133"/>
    </location>
</feature>
<feature type="region of interest" description="Disordered" evidence="1">
    <location>
        <begin position="376"/>
        <end position="445"/>
    </location>
</feature>
<dbReference type="OrthoDB" id="1932741at2759"/>
<feature type="region of interest" description="Disordered" evidence="1">
    <location>
        <begin position="228"/>
        <end position="251"/>
    </location>
</feature>
<evidence type="ECO:0000256" key="1">
    <source>
        <dbReference type="SAM" id="MobiDB-lite"/>
    </source>
</evidence>
<dbReference type="InParanoid" id="A0A2R6QYX6"/>
<sequence>MGPLSNPKLVVDLARTDGKSKGGAGGSNVIAESRKTETNTALAMALAGPNSSSTGGLIAKLINEGDSNNSEDVQESEYEGEELGEETEVVSQTLGEQDSDCTPSVRQNANEGNSRTVRPSTTQEKGGKLEAKQPQIKQWASLFVGRRRRSEGPTLRKIDVGEGLVKLLVEYVEVELPNGKKHCQYIYYENLPKYCTNCAIMGHSVGSCKGLESIQEKKAMETKKQAMGQTAETGQEANKGEHSEWVTKKGRSVKGQVMNRDKNTIEISENMFKVLEATQEIEVQADVSEPGRSRIEDVQGRVQGSDEVPNNQAGSEIRGGKGVELSKETTTPEIGQTSSGLNQPGPSQEKIQGTEEMPTKKNRAQVVGEMYKQKADGELNTKGQQNPKIGLAAPQKKGMIQTARNQDVATANSRKYASQSQGAQINKGEEGKRRNERKKSEKSVGRRQLWDNLSKFNSTVDLPWLLMGDFNNVLNSEEKTNGLPVSPYEMRDFQRCCYELSISDLRHTGLHYTWTNNSVWSKLDRAMVNIRWVQEGLKAVANFGLPGKCSDHSPCVVTMFDIKDEGARPFKFFNMWAQHSDFLDIVSRVWRLQVHGTEMYKLCRKLKALKQPLKELNKLHFSHISPRAAAAEEDLLQVPANVA</sequence>
<feature type="compositionally biased region" description="Basic and acidic residues" evidence="1">
    <location>
        <begin position="289"/>
        <end position="299"/>
    </location>
</feature>
<gene>
    <name evidence="2" type="ORF">CEY00_Acc12378</name>
</gene>
<feature type="region of interest" description="Disordered" evidence="1">
    <location>
        <begin position="14"/>
        <end position="34"/>
    </location>
</feature>
<feature type="compositionally biased region" description="Polar residues" evidence="1">
    <location>
        <begin position="328"/>
        <end position="351"/>
    </location>
</feature>
<feature type="compositionally biased region" description="Acidic residues" evidence="1">
    <location>
        <begin position="72"/>
        <end position="88"/>
    </location>
</feature>
<comment type="caution">
    <text evidence="2">The sequence shown here is derived from an EMBL/GenBank/DDBJ whole genome shotgun (WGS) entry which is preliminary data.</text>
</comment>
<feature type="compositionally biased region" description="Basic and acidic residues" evidence="1">
    <location>
        <begin position="318"/>
        <end position="327"/>
    </location>
</feature>
<feature type="compositionally biased region" description="Polar residues" evidence="1">
    <location>
        <begin position="89"/>
        <end position="124"/>
    </location>
</feature>
<dbReference type="SUPFAM" id="SSF56219">
    <property type="entry name" value="DNase I-like"/>
    <property type="match status" value="1"/>
</dbReference>
<keyword evidence="3" id="KW-1185">Reference proteome</keyword>
<evidence type="ECO:0000313" key="2">
    <source>
        <dbReference type="EMBL" id="PSS17592.1"/>
    </source>
</evidence>
<feature type="region of interest" description="Disordered" evidence="1">
    <location>
        <begin position="285"/>
        <end position="362"/>
    </location>
</feature>
<accession>A0A2R6QYX6</accession>
<dbReference type="STRING" id="1590841.A0A2R6QYX6"/>
<feature type="compositionally biased region" description="Basic and acidic residues" evidence="1">
    <location>
        <begin position="427"/>
        <end position="444"/>
    </location>
</feature>
<evidence type="ECO:0000313" key="3">
    <source>
        <dbReference type="Proteomes" id="UP000241394"/>
    </source>
</evidence>
<reference evidence="3" key="2">
    <citation type="journal article" date="2018" name="BMC Genomics">
        <title>A manually annotated Actinidia chinensis var. chinensis (kiwifruit) genome highlights the challenges associated with draft genomes and gene prediction in plants.</title>
        <authorList>
            <person name="Pilkington S.M."/>
            <person name="Crowhurst R."/>
            <person name="Hilario E."/>
            <person name="Nardozza S."/>
            <person name="Fraser L."/>
            <person name="Peng Y."/>
            <person name="Gunaseelan K."/>
            <person name="Simpson R."/>
            <person name="Tahir J."/>
            <person name="Deroles S.C."/>
            <person name="Templeton K."/>
            <person name="Luo Z."/>
            <person name="Davy M."/>
            <person name="Cheng C."/>
            <person name="McNeilage M."/>
            <person name="Scaglione D."/>
            <person name="Liu Y."/>
            <person name="Zhang Q."/>
            <person name="Datson P."/>
            <person name="De Silva N."/>
            <person name="Gardiner S.E."/>
            <person name="Bassett H."/>
            <person name="Chagne D."/>
            <person name="McCallum J."/>
            <person name="Dzierzon H."/>
            <person name="Deng C."/>
            <person name="Wang Y.Y."/>
            <person name="Barron L."/>
            <person name="Manako K."/>
            <person name="Bowen J."/>
            <person name="Foster T.M."/>
            <person name="Erridge Z.A."/>
            <person name="Tiffin H."/>
            <person name="Waite C.N."/>
            <person name="Davies K.M."/>
            <person name="Grierson E.P."/>
            <person name="Laing W.A."/>
            <person name="Kirk R."/>
            <person name="Chen X."/>
            <person name="Wood M."/>
            <person name="Montefiori M."/>
            <person name="Brummell D.A."/>
            <person name="Schwinn K.E."/>
            <person name="Catanach A."/>
            <person name="Fullerton C."/>
            <person name="Li D."/>
            <person name="Meiyalaghan S."/>
            <person name="Nieuwenhuizen N."/>
            <person name="Read N."/>
            <person name="Prakash R."/>
            <person name="Hunter D."/>
            <person name="Zhang H."/>
            <person name="McKenzie M."/>
            <person name="Knabel M."/>
            <person name="Harris A."/>
            <person name="Allan A.C."/>
            <person name="Gleave A."/>
            <person name="Chen A."/>
            <person name="Janssen B.J."/>
            <person name="Plunkett B."/>
            <person name="Ampomah-Dwamena C."/>
            <person name="Voogd C."/>
            <person name="Leif D."/>
            <person name="Lafferty D."/>
            <person name="Souleyre E.J.F."/>
            <person name="Varkonyi-Gasic E."/>
            <person name="Gambi F."/>
            <person name="Hanley J."/>
            <person name="Yao J.L."/>
            <person name="Cheung J."/>
            <person name="David K.M."/>
            <person name="Warren B."/>
            <person name="Marsh K."/>
            <person name="Snowden K.C."/>
            <person name="Lin-Wang K."/>
            <person name="Brian L."/>
            <person name="Martinez-Sanchez M."/>
            <person name="Wang M."/>
            <person name="Ileperuma N."/>
            <person name="Macnee N."/>
            <person name="Campin R."/>
            <person name="McAtee P."/>
            <person name="Drummond R.S.M."/>
            <person name="Espley R.V."/>
            <person name="Ireland H.S."/>
            <person name="Wu R."/>
            <person name="Atkinson R.G."/>
            <person name="Karunairetnam S."/>
            <person name="Bulley S."/>
            <person name="Chunkath S."/>
            <person name="Hanley Z."/>
            <person name="Storey R."/>
            <person name="Thrimawithana A.H."/>
            <person name="Thomson S."/>
            <person name="David C."/>
            <person name="Testolin R."/>
            <person name="Huang H."/>
            <person name="Hellens R.P."/>
            <person name="Schaffer R.J."/>
        </authorList>
    </citation>
    <scope>NUCLEOTIDE SEQUENCE [LARGE SCALE GENOMIC DNA]</scope>
    <source>
        <strain evidence="3">cv. Red5</strain>
    </source>
</reference>
<proteinExistence type="predicted"/>
<protein>
    <submittedName>
        <fullName evidence="2">Ribosome-binding protein like</fullName>
    </submittedName>
</protein>
<dbReference type="PANTHER" id="PTHR33710">
    <property type="entry name" value="BNAC02G09200D PROTEIN"/>
    <property type="match status" value="1"/>
</dbReference>
<feature type="compositionally biased region" description="Polar residues" evidence="1">
    <location>
        <begin position="402"/>
        <end position="424"/>
    </location>
</feature>
<organism evidence="2 3">
    <name type="scientific">Actinidia chinensis var. chinensis</name>
    <name type="common">Chinese soft-hair kiwi</name>
    <dbReference type="NCBI Taxonomy" id="1590841"/>
    <lineage>
        <taxon>Eukaryota</taxon>
        <taxon>Viridiplantae</taxon>
        <taxon>Streptophyta</taxon>
        <taxon>Embryophyta</taxon>
        <taxon>Tracheophyta</taxon>
        <taxon>Spermatophyta</taxon>
        <taxon>Magnoliopsida</taxon>
        <taxon>eudicotyledons</taxon>
        <taxon>Gunneridae</taxon>
        <taxon>Pentapetalae</taxon>
        <taxon>asterids</taxon>
        <taxon>Ericales</taxon>
        <taxon>Actinidiaceae</taxon>
        <taxon>Actinidia</taxon>
    </lineage>
</organism>
<feature type="compositionally biased region" description="Basic and acidic residues" evidence="1">
    <location>
        <begin position="238"/>
        <end position="247"/>
    </location>
</feature>